<evidence type="ECO:0000313" key="2">
    <source>
        <dbReference type="Proteomes" id="UP000831775"/>
    </source>
</evidence>
<sequence length="156" mass="17555">MMDLFSELQFEWDVFASLGMGIAWSVCNGKNCGGGSHGGVCPERDVVQFLGWLEHEWPRIWRRRELHRAAALYLHSNWVNSEALIRKNLELKRSRPSAAAHSVYLDEWEFAVGAGPDEVERLAVMPGRHGEALRLVSPLAGVLPEEERLHIVWGGA</sequence>
<accession>A0ABY4FWW8</accession>
<reference evidence="1 2" key="1">
    <citation type="submission" date="2022-04" db="EMBL/GenBank/DDBJ databases">
        <title>Leucobacter sp. isolated from rhizosphere of onion.</title>
        <authorList>
            <person name="Won M."/>
            <person name="Lee C.-M."/>
            <person name="Woen H.-Y."/>
            <person name="Kwon S.-W."/>
        </authorList>
    </citation>
    <scope>NUCLEOTIDE SEQUENCE [LARGE SCALE GENOMIC DNA]</scope>
    <source>
        <strain evidence="1 2">H25R-14</strain>
    </source>
</reference>
<keyword evidence="2" id="KW-1185">Reference proteome</keyword>
<name>A0ABY4FWW8_9MICO</name>
<dbReference type="EMBL" id="CP095043">
    <property type="protein sequence ID" value="UOQ60654.1"/>
    <property type="molecule type" value="Genomic_DNA"/>
</dbReference>
<proteinExistence type="predicted"/>
<protein>
    <submittedName>
        <fullName evidence="1">Uncharacterized protein</fullName>
    </submittedName>
</protein>
<evidence type="ECO:0000313" key="1">
    <source>
        <dbReference type="EMBL" id="UOQ60654.1"/>
    </source>
</evidence>
<gene>
    <name evidence="1" type="ORF">MUN76_01320</name>
</gene>
<dbReference type="Proteomes" id="UP000831775">
    <property type="component" value="Chromosome"/>
</dbReference>
<organism evidence="1 2">
    <name type="scientific">Leucobacter rhizosphaerae</name>
    <dbReference type="NCBI Taxonomy" id="2932245"/>
    <lineage>
        <taxon>Bacteria</taxon>
        <taxon>Bacillati</taxon>
        <taxon>Actinomycetota</taxon>
        <taxon>Actinomycetes</taxon>
        <taxon>Micrococcales</taxon>
        <taxon>Microbacteriaceae</taxon>
        <taxon>Leucobacter</taxon>
    </lineage>
</organism>
<dbReference type="RefSeq" id="WP_244686462.1">
    <property type="nucleotide sequence ID" value="NZ_CP095043.1"/>
</dbReference>